<protein>
    <recommendedName>
        <fullName evidence="8">MotA/TolQ/ExbB proton channel domain-containing protein</fullName>
    </recommendedName>
</protein>
<evidence type="ECO:0000256" key="5">
    <source>
        <dbReference type="ARBA" id="ARBA00023136"/>
    </source>
</evidence>
<feature type="domain" description="MotA/TolQ/ExbB proton channel" evidence="8">
    <location>
        <begin position="86"/>
        <end position="168"/>
    </location>
</feature>
<dbReference type="EMBL" id="BMDY01000012">
    <property type="protein sequence ID" value="GGB08081.1"/>
    <property type="molecule type" value="Genomic_DNA"/>
</dbReference>
<keyword evidence="2" id="KW-1003">Cell membrane</keyword>
<dbReference type="Proteomes" id="UP000651977">
    <property type="component" value="Unassembled WGS sequence"/>
</dbReference>
<evidence type="ECO:0000256" key="7">
    <source>
        <dbReference type="SAM" id="Phobius"/>
    </source>
</evidence>
<gene>
    <name evidence="9" type="ORF">GCM10007414_21850</name>
</gene>
<comment type="similarity">
    <text evidence="6">Belongs to the exbB/tolQ family.</text>
</comment>
<keyword evidence="3 7" id="KW-0812">Transmembrane</keyword>
<evidence type="ECO:0000256" key="1">
    <source>
        <dbReference type="ARBA" id="ARBA00004651"/>
    </source>
</evidence>
<dbReference type="PANTHER" id="PTHR30625:SF18">
    <property type="entry name" value="TONB2 ENERGY TRANSDUCTION SYSTEM INNER MEMBRANE COMPONENT EXBB"/>
    <property type="match status" value="1"/>
</dbReference>
<evidence type="ECO:0000256" key="4">
    <source>
        <dbReference type="ARBA" id="ARBA00022989"/>
    </source>
</evidence>
<dbReference type="InterPro" id="IPR002898">
    <property type="entry name" value="MotA_ExbB_proton_chnl"/>
</dbReference>
<organism evidence="9 10">
    <name type="scientific">Agarivorans gilvus</name>
    <dbReference type="NCBI Taxonomy" id="680279"/>
    <lineage>
        <taxon>Bacteria</taxon>
        <taxon>Pseudomonadati</taxon>
        <taxon>Pseudomonadota</taxon>
        <taxon>Gammaproteobacteria</taxon>
        <taxon>Alteromonadales</taxon>
        <taxon>Alteromonadaceae</taxon>
        <taxon>Agarivorans</taxon>
    </lineage>
</organism>
<accession>A0ABQ1I3I6</accession>
<keyword evidence="4 7" id="KW-1133">Transmembrane helix</keyword>
<evidence type="ECO:0000256" key="3">
    <source>
        <dbReference type="ARBA" id="ARBA00022692"/>
    </source>
</evidence>
<comment type="caution">
    <text evidence="9">The sequence shown here is derived from an EMBL/GenBank/DDBJ whole genome shotgun (WGS) entry which is preliminary data.</text>
</comment>
<evidence type="ECO:0000256" key="6">
    <source>
        <dbReference type="RuleBase" id="RU004057"/>
    </source>
</evidence>
<proteinExistence type="inferred from homology"/>
<evidence type="ECO:0000313" key="9">
    <source>
        <dbReference type="EMBL" id="GGB08081.1"/>
    </source>
</evidence>
<feature type="transmembrane region" description="Helical" evidence="7">
    <location>
        <begin position="134"/>
        <end position="159"/>
    </location>
</feature>
<comment type="subcellular location">
    <subcellularLocation>
        <location evidence="1">Cell membrane</location>
        <topology evidence="1">Multi-pass membrane protein</topology>
    </subcellularLocation>
    <subcellularLocation>
        <location evidence="6">Membrane</location>
        <topology evidence="6">Multi-pass membrane protein</topology>
    </subcellularLocation>
</comment>
<keyword evidence="6" id="KW-0813">Transport</keyword>
<evidence type="ECO:0000259" key="8">
    <source>
        <dbReference type="Pfam" id="PF01618"/>
    </source>
</evidence>
<reference evidence="10" key="1">
    <citation type="journal article" date="2019" name="Int. J. Syst. Evol. Microbiol.">
        <title>The Global Catalogue of Microorganisms (GCM) 10K type strain sequencing project: providing services to taxonomists for standard genome sequencing and annotation.</title>
        <authorList>
            <consortium name="The Broad Institute Genomics Platform"/>
            <consortium name="The Broad Institute Genome Sequencing Center for Infectious Disease"/>
            <person name="Wu L."/>
            <person name="Ma J."/>
        </authorList>
    </citation>
    <scope>NUCLEOTIDE SEQUENCE [LARGE SCALE GENOMIC DNA]</scope>
    <source>
        <strain evidence="10">CGMCC 1.10131</strain>
    </source>
</reference>
<keyword evidence="10" id="KW-1185">Reference proteome</keyword>
<feature type="transmembrane region" description="Helical" evidence="7">
    <location>
        <begin position="97"/>
        <end position="114"/>
    </location>
</feature>
<dbReference type="InterPro" id="IPR050790">
    <property type="entry name" value="ExbB/TolQ_transport"/>
</dbReference>
<feature type="transmembrane region" description="Helical" evidence="7">
    <location>
        <begin position="24"/>
        <end position="46"/>
    </location>
</feature>
<name>A0ABQ1I3I6_9ALTE</name>
<keyword evidence="6" id="KW-0653">Protein transport</keyword>
<evidence type="ECO:0000313" key="10">
    <source>
        <dbReference type="Proteomes" id="UP000651977"/>
    </source>
</evidence>
<sequence>MNSLLNTYQQASHILSDLLYQGGWVLSLLLMLSSLLASLLLERYWFRFVSYPKLLRNYQQTQSKTLPLHWQAAAKDLSRRCDLELALGRYLSLIKNLISLCPLLGLLGTVSGMIEVFDNMAVSANSDPQLMAAAIARATLPTMLGMSIALLGIINFTYLKRWSQRSQLNLAATGLSLGSHQ</sequence>
<evidence type="ECO:0000256" key="2">
    <source>
        <dbReference type="ARBA" id="ARBA00022475"/>
    </source>
</evidence>
<dbReference type="PANTHER" id="PTHR30625">
    <property type="entry name" value="PROTEIN TOLQ"/>
    <property type="match status" value="1"/>
</dbReference>
<dbReference type="RefSeq" id="WP_055734161.1">
    <property type="nucleotide sequence ID" value="NZ_BMDY01000012.1"/>
</dbReference>
<dbReference type="Pfam" id="PF01618">
    <property type="entry name" value="MotA_ExbB"/>
    <property type="match status" value="1"/>
</dbReference>
<keyword evidence="5 7" id="KW-0472">Membrane</keyword>